<dbReference type="AlphaFoldDB" id="A0A8K0RCA0"/>
<dbReference type="PANTHER" id="PTHR48081:SF8">
    <property type="entry name" value="ALPHA_BETA HYDROLASE FOLD-3 DOMAIN-CONTAINING PROTEIN-RELATED"/>
    <property type="match status" value="1"/>
</dbReference>
<dbReference type="Proteomes" id="UP000813461">
    <property type="component" value="Unassembled WGS sequence"/>
</dbReference>
<keyword evidence="1 3" id="KW-0378">Hydrolase</keyword>
<feature type="domain" description="Alpha/beta hydrolase fold-3" evidence="2">
    <location>
        <begin position="160"/>
        <end position="337"/>
    </location>
</feature>
<dbReference type="OrthoDB" id="408631at2759"/>
<protein>
    <submittedName>
        <fullName evidence="3">Alpha/Beta hydrolase protein</fullName>
    </submittedName>
</protein>
<dbReference type="InterPro" id="IPR029058">
    <property type="entry name" value="AB_hydrolase_fold"/>
</dbReference>
<dbReference type="SUPFAM" id="SSF53474">
    <property type="entry name" value="alpha/beta-Hydrolases"/>
    <property type="match status" value="1"/>
</dbReference>
<proteinExistence type="predicted"/>
<dbReference type="EMBL" id="JAGMVJ010000004">
    <property type="protein sequence ID" value="KAH7091544.1"/>
    <property type="molecule type" value="Genomic_DNA"/>
</dbReference>
<evidence type="ECO:0000313" key="3">
    <source>
        <dbReference type="EMBL" id="KAH7091544.1"/>
    </source>
</evidence>
<evidence type="ECO:0000259" key="2">
    <source>
        <dbReference type="Pfam" id="PF07859"/>
    </source>
</evidence>
<dbReference type="Gene3D" id="3.40.50.1820">
    <property type="entry name" value="alpha/beta hydrolase"/>
    <property type="match status" value="1"/>
</dbReference>
<dbReference type="InterPro" id="IPR050300">
    <property type="entry name" value="GDXG_lipolytic_enzyme"/>
</dbReference>
<keyword evidence="4" id="KW-1185">Reference proteome</keyword>
<comment type="caution">
    <text evidence="3">The sequence shown here is derived from an EMBL/GenBank/DDBJ whole genome shotgun (WGS) entry which is preliminary data.</text>
</comment>
<organism evidence="3 4">
    <name type="scientific">Paraphoma chrysanthemicola</name>
    <dbReference type="NCBI Taxonomy" id="798071"/>
    <lineage>
        <taxon>Eukaryota</taxon>
        <taxon>Fungi</taxon>
        <taxon>Dikarya</taxon>
        <taxon>Ascomycota</taxon>
        <taxon>Pezizomycotina</taxon>
        <taxon>Dothideomycetes</taxon>
        <taxon>Pleosporomycetidae</taxon>
        <taxon>Pleosporales</taxon>
        <taxon>Pleosporineae</taxon>
        <taxon>Phaeosphaeriaceae</taxon>
        <taxon>Paraphoma</taxon>
    </lineage>
</organism>
<reference evidence="3" key="1">
    <citation type="journal article" date="2021" name="Nat. Commun.">
        <title>Genetic determinants of endophytism in the Arabidopsis root mycobiome.</title>
        <authorList>
            <person name="Mesny F."/>
            <person name="Miyauchi S."/>
            <person name="Thiergart T."/>
            <person name="Pickel B."/>
            <person name="Atanasova L."/>
            <person name="Karlsson M."/>
            <person name="Huettel B."/>
            <person name="Barry K.W."/>
            <person name="Haridas S."/>
            <person name="Chen C."/>
            <person name="Bauer D."/>
            <person name="Andreopoulos W."/>
            <person name="Pangilinan J."/>
            <person name="LaButti K."/>
            <person name="Riley R."/>
            <person name="Lipzen A."/>
            <person name="Clum A."/>
            <person name="Drula E."/>
            <person name="Henrissat B."/>
            <person name="Kohler A."/>
            <person name="Grigoriev I.V."/>
            <person name="Martin F.M."/>
            <person name="Hacquard S."/>
        </authorList>
    </citation>
    <scope>NUCLEOTIDE SEQUENCE</scope>
    <source>
        <strain evidence="3">MPI-SDFR-AT-0120</strain>
    </source>
</reference>
<accession>A0A8K0RCA0</accession>
<dbReference type="GO" id="GO:0016787">
    <property type="term" value="F:hydrolase activity"/>
    <property type="evidence" value="ECO:0007669"/>
    <property type="project" value="UniProtKB-KW"/>
</dbReference>
<evidence type="ECO:0000313" key="4">
    <source>
        <dbReference type="Proteomes" id="UP000813461"/>
    </source>
</evidence>
<evidence type="ECO:0000256" key="1">
    <source>
        <dbReference type="ARBA" id="ARBA00022801"/>
    </source>
</evidence>
<name>A0A8K0RCA0_9PLEO</name>
<gene>
    <name evidence="3" type="ORF">FB567DRAFT_437239</name>
</gene>
<dbReference type="Pfam" id="PF07859">
    <property type="entry name" value="Abhydrolase_3"/>
    <property type="match status" value="1"/>
</dbReference>
<dbReference type="InterPro" id="IPR013094">
    <property type="entry name" value="AB_hydrolase_3"/>
</dbReference>
<dbReference type="PANTHER" id="PTHR48081">
    <property type="entry name" value="AB HYDROLASE SUPERFAMILY PROTEIN C4A8.06C"/>
    <property type="match status" value="1"/>
</dbReference>
<sequence length="363" mass="40505">MAHLTREEVLSSGTLDPLYKRAFTTRPIEISGADFFAHRASRAAHLEKLRHLYPIPGPIPDTVKESMHDVPTRDGASIRVRVYQPVAGPPQGGSPLIMMYHEGGWSMGDLTDEDLNCRLFAREVGAVCVNVEYRYVIVFLEGFAYLHVSMYRRFRLVSVVLAPEHKFPIGVNDCWDALKWAVANSKSLGASPERGLLVGGASAGGNIAAVLALLSRDEKLDPPITGQYLCVPALLPDTNVPTHLAHLYESRTKNVDDPVLKGLQPGVIEEIYGPETNSPLWDPFNHVDGHKDVAKAFFQVGGLDPLRDEAVLYDRVLREAGVLTRFELYAGYGHMFWTNYPELERSREFVQDTLKGIKWLLEK</sequence>